<accession>A0A4R2RF96</accession>
<dbReference type="Pfam" id="PF04343">
    <property type="entry name" value="DUF488"/>
    <property type="match status" value="1"/>
</dbReference>
<dbReference type="AlphaFoldDB" id="A0A4R2RF96"/>
<evidence type="ECO:0000313" key="2">
    <source>
        <dbReference type="Proteomes" id="UP000295050"/>
    </source>
</evidence>
<dbReference type="InterPro" id="IPR007438">
    <property type="entry name" value="DUF488"/>
</dbReference>
<protein>
    <submittedName>
        <fullName evidence="1">Uncharacterized protein DUF488</fullName>
    </submittedName>
</protein>
<comment type="caution">
    <text evidence="1">The sequence shown here is derived from an EMBL/GenBank/DDBJ whole genome shotgun (WGS) entry which is preliminary data.</text>
</comment>
<reference evidence="1 2" key="1">
    <citation type="submission" date="2019-03" db="EMBL/GenBank/DDBJ databases">
        <title>Genomic Encyclopedia of Type Strains, Phase IV (KMG-IV): sequencing the most valuable type-strain genomes for metagenomic binning, comparative biology and taxonomic classification.</title>
        <authorList>
            <person name="Goeker M."/>
        </authorList>
    </citation>
    <scope>NUCLEOTIDE SEQUENCE [LARGE SCALE GENOMIC DNA]</scope>
    <source>
        <strain evidence="1 2">DSM 24766</strain>
    </source>
</reference>
<name>A0A4R2RF96_9RHOB</name>
<sequence>MIFSIGHGNRTWADFLSILQSKDCRYLVDVRSFPKSKFNPAFSRETLEEACALASIKYVFMGDLVGGRPNNKALYDESGRADYQRIKGFAPYQRGIARIAKAASLPENSFLMCSELEPSQCHRSKLIGQSLSGLGIEVVHINKHGTELSQEEVVSQIDGGQGDLFGDADAMTRSRGRYL</sequence>
<dbReference type="RefSeq" id="WP_132953402.1">
    <property type="nucleotide sequence ID" value="NZ_SLXU01000036.1"/>
</dbReference>
<dbReference type="InterPro" id="IPR014519">
    <property type="entry name" value="UCP024492"/>
</dbReference>
<dbReference type="PANTHER" id="PTHR39337">
    <property type="entry name" value="BLR5642 PROTEIN"/>
    <property type="match status" value="1"/>
</dbReference>
<dbReference type="PANTHER" id="PTHR39337:SF1">
    <property type="entry name" value="BLR5642 PROTEIN"/>
    <property type="match status" value="1"/>
</dbReference>
<dbReference type="EMBL" id="SLXU01000036">
    <property type="protein sequence ID" value="TCP58351.1"/>
    <property type="molecule type" value="Genomic_DNA"/>
</dbReference>
<dbReference type="OrthoDB" id="9789109at2"/>
<proteinExistence type="predicted"/>
<dbReference type="Proteomes" id="UP000295050">
    <property type="component" value="Unassembled WGS sequence"/>
</dbReference>
<keyword evidence="2" id="KW-1185">Reference proteome</keyword>
<dbReference type="PIRSF" id="PIRSF024492">
    <property type="entry name" value="UCP024492"/>
    <property type="match status" value="1"/>
</dbReference>
<gene>
    <name evidence="1" type="ORF">EV663_1363</name>
</gene>
<organism evidence="1 2">
    <name type="scientific">Rhodovulum bhavnagarense</name>
    <dbReference type="NCBI Taxonomy" id="992286"/>
    <lineage>
        <taxon>Bacteria</taxon>
        <taxon>Pseudomonadati</taxon>
        <taxon>Pseudomonadota</taxon>
        <taxon>Alphaproteobacteria</taxon>
        <taxon>Rhodobacterales</taxon>
        <taxon>Paracoccaceae</taxon>
        <taxon>Rhodovulum</taxon>
    </lineage>
</organism>
<evidence type="ECO:0000313" key="1">
    <source>
        <dbReference type="EMBL" id="TCP58351.1"/>
    </source>
</evidence>